<keyword evidence="3" id="KW-1185">Reference proteome</keyword>
<dbReference type="Proteomes" id="UP001070176">
    <property type="component" value="Unassembled WGS sequence"/>
</dbReference>
<keyword evidence="1" id="KW-0812">Transmembrane</keyword>
<reference evidence="2" key="1">
    <citation type="submission" date="2022-10" db="EMBL/GenBank/DDBJ databases">
        <title>Chryseobacterium sp. nov., a novel bacterial species.</title>
        <authorList>
            <person name="Cao Y."/>
        </authorList>
    </citation>
    <scope>NUCLEOTIDE SEQUENCE</scope>
    <source>
        <strain evidence="2">KC 927</strain>
    </source>
</reference>
<evidence type="ECO:0000256" key="1">
    <source>
        <dbReference type="SAM" id="Phobius"/>
    </source>
</evidence>
<keyword evidence="1" id="KW-1133">Transmembrane helix</keyword>
<keyword evidence="1" id="KW-0472">Membrane</keyword>
<sequence length="126" mass="14467">MTIFIKYLNIFSLITYSLIMLMGQMIPIPFILWLSFTVFDFGNIDQLFAFLGLVGMILNLVKCKYDIPFSLLSLALMIIAVASRLMYVSSEALNYPAFTIPFFTFIITQALLIILKIRTKVLKHKI</sequence>
<evidence type="ECO:0008006" key="4">
    <source>
        <dbReference type="Google" id="ProtNLM"/>
    </source>
</evidence>
<feature type="transmembrane region" description="Helical" evidence="1">
    <location>
        <begin position="68"/>
        <end position="87"/>
    </location>
</feature>
<protein>
    <recommendedName>
        <fullName evidence="4">Rod shape-determining protein MreD</fullName>
    </recommendedName>
</protein>
<evidence type="ECO:0000313" key="3">
    <source>
        <dbReference type="Proteomes" id="UP001070176"/>
    </source>
</evidence>
<proteinExistence type="predicted"/>
<gene>
    <name evidence="2" type="ORF">OEA66_18640</name>
</gene>
<name>A0ABT3Y8C7_9FLAO</name>
<feature type="transmembrane region" description="Helical" evidence="1">
    <location>
        <begin position="44"/>
        <end position="61"/>
    </location>
</feature>
<accession>A0ABT3Y8C7</accession>
<organism evidence="2 3">
    <name type="scientific">Chryseobacterium luquanense</name>
    <dbReference type="NCBI Taxonomy" id="2983766"/>
    <lineage>
        <taxon>Bacteria</taxon>
        <taxon>Pseudomonadati</taxon>
        <taxon>Bacteroidota</taxon>
        <taxon>Flavobacteriia</taxon>
        <taxon>Flavobacteriales</taxon>
        <taxon>Weeksellaceae</taxon>
        <taxon>Chryseobacterium group</taxon>
        <taxon>Chryseobacterium</taxon>
    </lineage>
</organism>
<comment type="caution">
    <text evidence="2">The sequence shown here is derived from an EMBL/GenBank/DDBJ whole genome shotgun (WGS) entry which is preliminary data.</text>
</comment>
<feature type="transmembrane region" description="Helical" evidence="1">
    <location>
        <begin position="7"/>
        <end position="32"/>
    </location>
</feature>
<dbReference type="EMBL" id="JAOVZV010000022">
    <property type="protein sequence ID" value="MCX8534368.1"/>
    <property type="molecule type" value="Genomic_DNA"/>
</dbReference>
<evidence type="ECO:0000313" key="2">
    <source>
        <dbReference type="EMBL" id="MCX8534368.1"/>
    </source>
</evidence>
<feature type="transmembrane region" description="Helical" evidence="1">
    <location>
        <begin position="93"/>
        <end position="115"/>
    </location>
</feature>